<accession>A0A382QYQ1</accession>
<keyword evidence="3" id="KW-0274">FAD</keyword>
<organism evidence="5">
    <name type="scientific">marine metagenome</name>
    <dbReference type="NCBI Taxonomy" id="408172"/>
    <lineage>
        <taxon>unclassified sequences</taxon>
        <taxon>metagenomes</taxon>
        <taxon>ecological metagenomes</taxon>
    </lineage>
</organism>
<dbReference type="SUPFAM" id="SSF51905">
    <property type="entry name" value="FAD/NAD(P)-binding domain"/>
    <property type="match status" value="1"/>
</dbReference>
<protein>
    <recommendedName>
        <fullName evidence="4">MnmG N-terminal domain-containing protein</fullName>
    </recommendedName>
</protein>
<reference evidence="5" key="1">
    <citation type="submission" date="2018-05" db="EMBL/GenBank/DDBJ databases">
        <authorList>
            <person name="Lanie J.A."/>
            <person name="Ng W.-L."/>
            <person name="Kazmierczak K.M."/>
            <person name="Andrzejewski T.M."/>
            <person name="Davidsen T.M."/>
            <person name="Wayne K.J."/>
            <person name="Tettelin H."/>
            <person name="Glass J.I."/>
            <person name="Rusch D."/>
            <person name="Podicherti R."/>
            <person name="Tsui H.-C.T."/>
            <person name="Winkler M.E."/>
        </authorList>
    </citation>
    <scope>NUCLEOTIDE SEQUENCE</scope>
</reference>
<keyword evidence="2" id="KW-0285">Flavoprotein</keyword>
<dbReference type="AlphaFoldDB" id="A0A382QYQ1"/>
<name>A0A382QYQ1_9ZZZZ</name>
<dbReference type="Gene3D" id="3.50.50.60">
    <property type="entry name" value="FAD/NAD(P)-binding domain"/>
    <property type="match status" value="1"/>
</dbReference>
<proteinExistence type="predicted"/>
<dbReference type="EMBL" id="UINC01117520">
    <property type="protein sequence ID" value="SVC89995.1"/>
    <property type="molecule type" value="Genomic_DNA"/>
</dbReference>
<evidence type="ECO:0000256" key="2">
    <source>
        <dbReference type="ARBA" id="ARBA00022630"/>
    </source>
</evidence>
<evidence type="ECO:0000256" key="1">
    <source>
        <dbReference type="ARBA" id="ARBA00001974"/>
    </source>
</evidence>
<gene>
    <name evidence="5" type="ORF">METZ01_LOCUS342849</name>
</gene>
<dbReference type="InterPro" id="IPR040131">
    <property type="entry name" value="MnmG_N"/>
</dbReference>
<comment type="cofactor">
    <cofactor evidence="1">
        <name>FAD</name>
        <dbReference type="ChEBI" id="CHEBI:57692"/>
    </cofactor>
</comment>
<feature type="non-terminal residue" evidence="5">
    <location>
        <position position="54"/>
    </location>
</feature>
<dbReference type="InterPro" id="IPR036188">
    <property type="entry name" value="FAD/NAD-bd_sf"/>
</dbReference>
<evidence type="ECO:0000313" key="5">
    <source>
        <dbReference type="EMBL" id="SVC89995.1"/>
    </source>
</evidence>
<sequence length="54" mass="5709">MAGKKPVAVIGAGLAGSEAAWQLAGRGIQVDLHEMRPKKMTEAHRSSFCAELVC</sequence>
<dbReference type="Pfam" id="PF01134">
    <property type="entry name" value="GIDA"/>
    <property type="match status" value="1"/>
</dbReference>
<evidence type="ECO:0000259" key="4">
    <source>
        <dbReference type="Pfam" id="PF01134"/>
    </source>
</evidence>
<evidence type="ECO:0000256" key="3">
    <source>
        <dbReference type="ARBA" id="ARBA00022827"/>
    </source>
</evidence>
<feature type="domain" description="MnmG N-terminal" evidence="4">
    <location>
        <begin position="7"/>
        <end position="54"/>
    </location>
</feature>